<reference evidence="6 7" key="1">
    <citation type="submission" date="2016-06" db="EMBL/GenBank/DDBJ databases">
        <title>Comparative genomics of the ectomycorrhizal sister species Rhizopogon vinicolor and Rhizopogon vesiculosus (Basidiomycota: Boletales) reveals a divergence of the mating type B locus.</title>
        <authorList>
            <consortium name="DOE Joint Genome Institute"/>
            <person name="Mujic A.B."/>
            <person name="Kuo A."/>
            <person name="Tritt A."/>
            <person name="Lipzen A."/>
            <person name="Chen C."/>
            <person name="Johnson J."/>
            <person name="Sharma A."/>
            <person name="Barry K."/>
            <person name="Grigoriev I.V."/>
            <person name="Spatafora J.W."/>
        </authorList>
    </citation>
    <scope>NUCLEOTIDE SEQUENCE [LARGE SCALE GENOMIC DNA]</scope>
    <source>
        <strain evidence="6 7">AM-OR11-026</strain>
    </source>
</reference>
<keyword evidence="3" id="KW-0274">FAD</keyword>
<dbReference type="EMBL" id="KV448338">
    <property type="protein sequence ID" value="OAX37673.1"/>
    <property type="molecule type" value="Genomic_DNA"/>
</dbReference>
<dbReference type="GO" id="GO:0050660">
    <property type="term" value="F:flavin adenine dinucleotide binding"/>
    <property type="evidence" value="ECO:0007669"/>
    <property type="project" value="InterPro"/>
</dbReference>
<dbReference type="FunCoup" id="A0A1B7MYJ3">
    <property type="interactions" value="30"/>
</dbReference>
<dbReference type="OrthoDB" id="66881at2759"/>
<protein>
    <submittedName>
        <fullName evidence="6">FAD/NAD(P)-binding domain-containing protein</fullName>
    </submittedName>
</protein>
<gene>
    <name evidence="6" type="ORF">K503DRAFT_719424</name>
</gene>
<evidence type="ECO:0000256" key="1">
    <source>
        <dbReference type="ARBA" id="ARBA00009183"/>
    </source>
</evidence>
<evidence type="ECO:0000313" key="6">
    <source>
        <dbReference type="EMBL" id="OAX37673.1"/>
    </source>
</evidence>
<dbReference type="PANTHER" id="PTHR23023">
    <property type="entry name" value="DIMETHYLANILINE MONOOXYGENASE"/>
    <property type="match status" value="1"/>
</dbReference>
<organism evidence="6 7">
    <name type="scientific">Rhizopogon vinicolor AM-OR11-026</name>
    <dbReference type="NCBI Taxonomy" id="1314800"/>
    <lineage>
        <taxon>Eukaryota</taxon>
        <taxon>Fungi</taxon>
        <taxon>Dikarya</taxon>
        <taxon>Basidiomycota</taxon>
        <taxon>Agaricomycotina</taxon>
        <taxon>Agaricomycetes</taxon>
        <taxon>Agaricomycetidae</taxon>
        <taxon>Boletales</taxon>
        <taxon>Suillineae</taxon>
        <taxon>Rhizopogonaceae</taxon>
        <taxon>Rhizopogon</taxon>
    </lineage>
</organism>
<keyword evidence="7" id="KW-1185">Reference proteome</keyword>
<dbReference type="SUPFAM" id="SSF51905">
    <property type="entry name" value="FAD/NAD(P)-binding domain"/>
    <property type="match status" value="2"/>
</dbReference>
<dbReference type="InterPro" id="IPR036188">
    <property type="entry name" value="FAD/NAD-bd_sf"/>
</dbReference>
<evidence type="ECO:0000256" key="2">
    <source>
        <dbReference type="ARBA" id="ARBA00022630"/>
    </source>
</evidence>
<dbReference type="GO" id="GO:0050661">
    <property type="term" value="F:NADP binding"/>
    <property type="evidence" value="ECO:0007669"/>
    <property type="project" value="InterPro"/>
</dbReference>
<dbReference type="Pfam" id="PF00743">
    <property type="entry name" value="FMO-like"/>
    <property type="match status" value="1"/>
</dbReference>
<dbReference type="Proteomes" id="UP000092154">
    <property type="component" value="Unassembled WGS sequence"/>
</dbReference>
<evidence type="ECO:0000256" key="4">
    <source>
        <dbReference type="ARBA" id="ARBA00022857"/>
    </source>
</evidence>
<evidence type="ECO:0000256" key="3">
    <source>
        <dbReference type="ARBA" id="ARBA00022827"/>
    </source>
</evidence>
<evidence type="ECO:0000313" key="7">
    <source>
        <dbReference type="Proteomes" id="UP000092154"/>
    </source>
</evidence>
<sequence>MSLQPKRVLIVGGGPCGLVTLRNCLHRGTFSEVQLVERQGDVGGVWYQRRSHVPTEDYRPRWSTPAYPELIGNVLPEFLSFSEHPFPVPPSSPFPTFAETSAYLKAFALPFVERGHIRLSHEVIGVEENDGGGWVVRMKDWNKGGGAVLEETWDAVVITTVWFDNPYFPEVEGLEELQHQQPSKVQHSITWTGPHEGYEGKRVLVVGNANSANEMSAQLAPIARTPVYRSTRRVSIFPSLPDARIQDIGPITRYSTSTSDKNKITAHQDESTIEDIDIVLFGTGYYPDVPYLRVVHPKSRTLAPLTSRTITPSRIPSLHLQVLYAHNPTLAFIGGTISFIPFLLADLTSTWLALAWSGTIPVPRTSEERLVYERDRLDALARQRAETDNPSNLVNFHFLGRDELSYAQGIRNDIIGMRPSSGLDEVLAKWDDGQDTRRWAMYAAKLDSLHTQNGMK</sequence>
<evidence type="ECO:0000256" key="5">
    <source>
        <dbReference type="ARBA" id="ARBA00023002"/>
    </source>
</evidence>
<dbReference type="Gene3D" id="3.50.50.60">
    <property type="entry name" value="FAD/NAD(P)-binding domain"/>
    <property type="match status" value="2"/>
</dbReference>
<dbReference type="InterPro" id="IPR000960">
    <property type="entry name" value="Flavin_mOase"/>
</dbReference>
<dbReference type="InterPro" id="IPR050346">
    <property type="entry name" value="FMO-like"/>
</dbReference>
<accession>A0A1B7MYJ3</accession>
<dbReference type="InterPro" id="IPR020946">
    <property type="entry name" value="Flavin_mOase-like"/>
</dbReference>
<keyword evidence="4" id="KW-0521">NADP</keyword>
<keyword evidence="5" id="KW-0560">Oxidoreductase</keyword>
<name>A0A1B7MYJ3_9AGAM</name>
<dbReference type="GO" id="GO:0004499">
    <property type="term" value="F:N,N-dimethylaniline monooxygenase activity"/>
    <property type="evidence" value="ECO:0007669"/>
    <property type="project" value="InterPro"/>
</dbReference>
<dbReference type="PRINTS" id="PR00370">
    <property type="entry name" value="FMOXYGENASE"/>
</dbReference>
<keyword evidence="2" id="KW-0285">Flavoprotein</keyword>
<dbReference type="STRING" id="1314800.A0A1B7MYJ3"/>
<dbReference type="AlphaFoldDB" id="A0A1B7MYJ3"/>
<comment type="similarity">
    <text evidence="1">Belongs to the FMO family.</text>
</comment>
<dbReference type="InParanoid" id="A0A1B7MYJ3"/>
<proteinExistence type="inferred from homology"/>